<evidence type="ECO:0000259" key="15">
    <source>
        <dbReference type="SMART" id="SM00962"/>
    </source>
</evidence>
<dbReference type="InterPro" id="IPR047040">
    <property type="entry name" value="FlhF__GTPase_dom"/>
</dbReference>
<evidence type="ECO:0000256" key="5">
    <source>
        <dbReference type="ARBA" id="ARBA00022475"/>
    </source>
</evidence>
<evidence type="ECO:0000256" key="3">
    <source>
        <dbReference type="ARBA" id="ARBA00014919"/>
    </source>
</evidence>
<keyword evidence="5" id="KW-1003">Cell membrane</keyword>
<keyword evidence="8" id="KW-0653">Protein transport</keyword>
<dbReference type="EMBL" id="UFTT01000002">
    <property type="protein sequence ID" value="SUV64686.1"/>
    <property type="molecule type" value="Genomic_DNA"/>
</dbReference>
<dbReference type="GO" id="GO:0005886">
    <property type="term" value="C:plasma membrane"/>
    <property type="evidence" value="ECO:0007669"/>
    <property type="project" value="UniProtKB-SubCell"/>
</dbReference>
<dbReference type="GO" id="GO:0044781">
    <property type="term" value="P:bacterial-type flagellum organization"/>
    <property type="evidence" value="ECO:0007669"/>
    <property type="project" value="UniProtKB-UniRule"/>
</dbReference>
<evidence type="ECO:0000256" key="2">
    <source>
        <dbReference type="ARBA" id="ARBA00008531"/>
    </source>
</evidence>
<evidence type="ECO:0000256" key="10">
    <source>
        <dbReference type="ARBA" id="ARBA00023136"/>
    </source>
</evidence>
<evidence type="ECO:0000256" key="1">
    <source>
        <dbReference type="ARBA" id="ARBA00004413"/>
    </source>
</evidence>
<dbReference type="Proteomes" id="UP000255014">
    <property type="component" value="Unassembled WGS sequence"/>
</dbReference>
<evidence type="ECO:0000256" key="11">
    <source>
        <dbReference type="ARBA" id="ARBA00023225"/>
    </source>
</evidence>
<dbReference type="InterPro" id="IPR027417">
    <property type="entry name" value="P-loop_NTPase"/>
</dbReference>
<evidence type="ECO:0000256" key="4">
    <source>
        <dbReference type="ARBA" id="ARBA00022448"/>
    </source>
</evidence>
<dbReference type="Gene3D" id="3.40.50.300">
    <property type="entry name" value="P-loop containing nucleotide triphosphate hydrolases"/>
    <property type="match status" value="1"/>
</dbReference>
<keyword evidence="4" id="KW-0813">Transport</keyword>
<evidence type="ECO:0000256" key="7">
    <source>
        <dbReference type="ARBA" id="ARBA00022795"/>
    </source>
</evidence>
<dbReference type="NCBIfam" id="NF011312">
    <property type="entry name" value="PRK14723.1"/>
    <property type="match status" value="1"/>
</dbReference>
<keyword evidence="16" id="KW-0966">Cell projection</keyword>
<dbReference type="NCBIfam" id="TIGR03499">
    <property type="entry name" value="FlhF"/>
    <property type="match status" value="1"/>
</dbReference>
<dbReference type="GO" id="GO:0005047">
    <property type="term" value="F:signal recognition particle binding"/>
    <property type="evidence" value="ECO:0007669"/>
    <property type="project" value="TreeGrafter"/>
</dbReference>
<dbReference type="GO" id="GO:0003924">
    <property type="term" value="F:GTPase activity"/>
    <property type="evidence" value="ECO:0007669"/>
    <property type="project" value="UniProtKB-UniRule"/>
</dbReference>
<dbReference type="FunFam" id="3.40.50.300:FF:000695">
    <property type="entry name" value="Flagellar biosynthesis regulator FlhF"/>
    <property type="match status" value="1"/>
</dbReference>
<feature type="domain" description="AAA+ ATPase" evidence="14">
    <location>
        <begin position="192"/>
        <end position="365"/>
    </location>
</feature>
<dbReference type="GO" id="GO:0005525">
    <property type="term" value="F:GTP binding"/>
    <property type="evidence" value="ECO:0007669"/>
    <property type="project" value="UniProtKB-UniRule"/>
</dbReference>
<evidence type="ECO:0000256" key="8">
    <source>
        <dbReference type="ARBA" id="ARBA00022927"/>
    </source>
</evidence>
<keyword evidence="11" id="KW-1006">Bacterial flagellum protein export</keyword>
<dbReference type="SMART" id="SM00382">
    <property type="entry name" value="AAA"/>
    <property type="match status" value="1"/>
</dbReference>
<comment type="function">
    <text evidence="12">Necessary for flagellar biosynthesis. May be involved in translocation of the flagellum.</text>
</comment>
<keyword evidence="9" id="KW-0342">GTP-binding</keyword>
<dbReference type="InterPro" id="IPR003593">
    <property type="entry name" value="AAA+_ATPase"/>
</dbReference>
<protein>
    <recommendedName>
        <fullName evidence="3 13">Flagellar biosynthesis protein FlhF</fullName>
    </recommendedName>
</protein>
<sequence length="1007" mass="103951">MKLSRFVAASSREVMRLVREALGPDALIVSNRSVAEGIEVVATLDETPAAAPAAPLPDAPAAPPADMPAADAAAPLSMARLPDAPMPAAMPAGRVAPGLEAGVQAAIDALRGSLESRMDGLLWSTREGPGREPVGAGLFRALLEAGFSMPLARILLERLPQALDATQALAWARNELVTHLPVLRREDDLLAGGGVFALVGPTGVGKTTTLAKLAARCVAREGREQVAMLTTDNFRIGALEQLQIYGRLMGIPAHSVRDADELRDALGSLGNRRIILIDTTGISQRDRQVAGQAAMLCNAGKPVRRLLVLNAASQGDTLDEVAHAYRNGVGEDVVGCIITKLDEASRLAPALDTAIRHRLPIHYVSYGQKVPEHMALARADELIDRTLATLQRVKPLYAPSEADLAALCSASREQARDEPAQRRQMLAATLLGQGGDAARDLDGALDWLRDDPACAQARSDWRAAMAGPATARALGDAGLALARQAYPAVSSRYLLAMHGKAALRAAGLPQATLLSALLMSDRGAALTAPAQQLMLQHGLLAAYAPGEPAGANPMQALLARTDYLSGALAQLPHVHVFDAGSAPPWQALAGQDAGWLARCAGATRVQQDLCPTLLRAVARGLGYLPVGNVTVPGKGGAPLALWAGSADVSLAARGQAPLAVRMVSARLLDPSSGRQVAQWFGLTNLAAMQADAGTLARWLVQYEQARGAFRYMAHAWAALPPDAGDAAALAARAGGGTAGRGVLAAGTPGAGRRDAPGLARPAGAGRAQDARAAGARGLDEVVCLAGDGRLKAGRAGSGGDDGAARCRAGVAALAAALGVVGGGRAGAGGLAQGVERLLRMAQVHRDQGAVALVVLARLGGVGLQGLPQRTQFRVGGGGRVGAGRTAGQAGAAQQGVALGTQLRQVVGQGFLALHRGLQRLVRAAVHQGLGFRLQGVEKLHHQGVFAFEAGLQGGRIHGGRQPVYLSKSRALAIRLSAMRVGSIRNWPDAMAARMAATRSTSMSLPPS</sequence>
<evidence type="ECO:0000256" key="13">
    <source>
        <dbReference type="NCBIfam" id="TIGR03499"/>
    </source>
</evidence>
<evidence type="ECO:0000256" key="12">
    <source>
        <dbReference type="ARBA" id="ARBA00025337"/>
    </source>
</evidence>
<keyword evidence="6" id="KW-0547">Nucleotide-binding</keyword>
<dbReference type="PANTHER" id="PTHR43134">
    <property type="entry name" value="SIGNAL RECOGNITION PARTICLE RECEPTOR SUBUNIT ALPHA"/>
    <property type="match status" value="1"/>
</dbReference>
<gene>
    <name evidence="16" type="primary">flhF</name>
    <name evidence="16" type="ORF">NCTC10911_01717</name>
</gene>
<reference evidence="16 17" key="1">
    <citation type="submission" date="2018-06" db="EMBL/GenBank/DDBJ databases">
        <authorList>
            <consortium name="Pathogen Informatics"/>
            <person name="Doyle S."/>
        </authorList>
    </citation>
    <scope>NUCLEOTIDE SEQUENCE [LARGE SCALE GENOMIC DNA]</scope>
    <source>
        <strain evidence="16 17">NCTC10911</strain>
    </source>
</reference>
<dbReference type="AlphaFoldDB" id="A0A381A2L9"/>
<name>A0A381A2L9_BORPT</name>
<dbReference type="PANTHER" id="PTHR43134:SF3">
    <property type="entry name" value="FLAGELLAR BIOSYNTHESIS PROTEIN FLHF"/>
    <property type="match status" value="1"/>
</dbReference>
<evidence type="ECO:0000313" key="16">
    <source>
        <dbReference type="EMBL" id="SUV64686.1"/>
    </source>
</evidence>
<comment type="similarity">
    <text evidence="2">Belongs to the GTP-binding SRP family.</text>
</comment>
<keyword evidence="7" id="KW-1005">Bacterial flagellum biogenesis</keyword>
<dbReference type="InterPro" id="IPR020006">
    <property type="entry name" value="FlhF"/>
</dbReference>
<proteinExistence type="inferred from homology"/>
<evidence type="ECO:0000313" key="17">
    <source>
        <dbReference type="Proteomes" id="UP000255014"/>
    </source>
</evidence>
<feature type="domain" description="SRP54-type proteins GTP-binding" evidence="15">
    <location>
        <begin position="193"/>
        <end position="388"/>
    </location>
</feature>
<evidence type="ECO:0000256" key="6">
    <source>
        <dbReference type="ARBA" id="ARBA00022741"/>
    </source>
</evidence>
<keyword evidence="10" id="KW-0472">Membrane</keyword>
<organism evidence="16 17">
    <name type="scientific">Bordetella pertussis</name>
    <dbReference type="NCBI Taxonomy" id="520"/>
    <lineage>
        <taxon>Bacteria</taxon>
        <taxon>Pseudomonadati</taxon>
        <taxon>Pseudomonadota</taxon>
        <taxon>Betaproteobacteria</taxon>
        <taxon>Burkholderiales</taxon>
        <taxon>Alcaligenaceae</taxon>
        <taxon>Bordetella</taxon>
    </lineage>
</organism>
<keyword evidence="16" id="KW-0969">Cilium</keyword>
<keyword evidence="16" id="KW-0282">Flagellum</keyword>
<dbReference type="CDD" id="cd17873">
    <property type="entry name" value="FlhF"/>
    <property type="match status" value="1"/>
</dbReference>
<dbReference type="SMART" id="SM00962">
    <property type="entry name" value="SRP54"/>
    <property type="match status" value="1"/>
</dbReference>
<dbReference type="SUPFAM" id="SSF52540">
    <property type="entry name" value="P-loop containing nucleoside triphosphate hydrolases"/>
    <property type="match status" value="1"/>
</dbReference>
<dbReference type="Pfam" id="PF00448">
    <property type="entry name" value="SRP54"/>
    <property type="match status" value="1"/>
</dbReference>
<dbReference type="InterPro" id="IPR000897">
    <property type="entry name" value="SRP54_GTPase_dom"/>
</dbReference>
<dbReference type="GO" id="GO:0015031">
    <property type="term" value="P:protein transport"/>
    <property type="evidence" value="ECO:0007669"/>
    <property type="project" value="UniProtKB-KW"/>
</dbReference>
<evidence type="ECO:0000259" key="14">
    <source>
        <dbReference type="SMART" id="SM00382"/>
    </source>
</evidence>
<comment type="subcellular location">
    <subcellularLocation>
        <location evidence="1">Cell membrane</location>
        <topology evidence="1">Peripheral membrane protein</topology>
        <orientation evidence="1">Cytoplasmic side</orientation>
    </subcellularLocation>
</comment>
<accession>A0A381A2L9</accession>
<evidence type="ECO:0000256" key="9">
    <source>
        <dbReference type="ARBA" id="ARBA00023134"/>
    </source>
</evidence>
<dbReference type="GO" id="GO:0006614">
    <property type="term" value="P:SRP-dependent cotranslational protein targeting to membrane"/>
    <property type="evidence" value="ECO:0007669"/>
    <property type="project" value="UniProtKB-UniRule"/>
</dbReference>